<evidence type="ECO:0000313" key="1">
    <source>
        <dbReference type="EMBL" id="HJD32248.1"/>
    </source>
</evidence>
<reference evidence="1" key="1">
    <citation type="journal article" date="2021" name="PeerJ">
        <title>Extensive microbial diversity within the chicken gut microbiome revealed by metagenomics and culture.</title>
        <authorList>
            <person name="Gilroy R."/>
            <person name="Ravi A."/>
            <person name="Getino M."/>
            <person name="Pursley I."/>
            <person name="Horton D.L."/>
            <person name="Alikhan N.F."/>
            <person name="Baker D."/>
            <person name="Gharbi K."/>
            <person name="Hall N."/>
            <person name="Watson M."/>
            <person name="Adriaenssens E.M."/>
            <person name="Foster-Nyarko E."/>
            <person name="Jarju S."/>
            <person name="Secka A."/>
            <person name="Antonio M."/>
            <person name="Oren A."/>
            <person name="Chaudhuri R.R."/>
            <person name="La Ragione R."/>
            <person name="Hildebrand F."/>
            <person name="Pallen M.J."/>
        </authorList>
    </citation>
    <scope>NUCLEOTIDE SEQUENCE</scope>
    <source>
        <strain evidence="1">ChiHjej8B7-25341</strain>
    </source>
</reference>
<name>A0A9D2U1H5_9FIRM</name>
<gene>
    <name evidence="1" type="ORF">H9912_09945</name>
</gene>
<organism evidence="1 2">
    <name type="scientific">Candidatus Eisenbergiella stercorigallinarum</name>
    <dbReference type="NCBI Taxonomy" id="2838557"/>
    <lineage>
        <taxon>Bacteria</taxon>
        <taxon>Bacillati</taxon>
        <taxon>Bacillota</taxon>
        <taxon>Clostridia</taxon>
        <taxon>Lachnospirales</taxon>
        <taxon>Lachnospiraceae</taxon>
        <taxon>Eisenbergiella</taxon>
    </lineage>
</organism>
<reference evidence="1" key="2">
    <citation type="submission" date="2021-04" db="EMBL/GenBank/DDBJ databases">
        <authorList>
            <person name="Gilroy R."/>
        </authorList>
    </citation>
    <scope>NUCLEOTIDE SEQUENCE</scope>
    <source>
        <strain evidence="1">ChiHjej8B7-25341</strain>
    </source>
</reference>
<dbReference type="AlphaFoldDB" id="A0A9D2U1H5"/>
<dbReference type="Proteomes" id="UP000823851">
    <property type="component" value="Unassembled WGS sequence"/>
</dbReference>
<dbReference type="EMBL" id="DWUW01000283">
    <property type="protein sequence ID" value="HJD32248.1"/>
    <property type="molecule type" value="Genomic_DNA"/>
</dbReference>
<evidence type="ECO:0000313" key="2">
    <source>
        <dbReference type="Proteomes" id="UP000823851"/>
    </source>
</evidence>
<protein>
    <submittedName>
        <fullName evidence="1">Aspartate dehydrogenase</fullName>
    </submittedName>
</protein>
<proteinExistence type="predicted"/>
<comment type="caution">
    <text evidence="1">The sequence shown here is derived from an EMBL/GenBank/DDBJ whole genome shotgun (WGS) entry which is preliminary data.</text>
</comment>
<sequence length="72" mass="8414">MKLFRRKKEARIHDYDGWQPAMKSSICTGETAAGFLDVGGKFQEVMLVACEEDLELFCRRYGVKKEEIRHIF</sequence>
<accession>A0A9D2U1H5</accession>